<sequence>MYLKSKGVRPLAMEDFLNCIKDAKSRKLIPLALSLDMSNAFNSVNWADIIECLIEDKISSCLIDIIRDFLCNRKIIDRENDIEYFYSRGVPQGSSLEPTLWLVIADRLLRRLEVLKENFLDPYCTMFADDVLLM</sequence>
<dbReference type="OrthoDB" id="6515318at2759"/>
<organism evidence="2 3">
    <name type="scientific">Araneus ventricosus</name>
    <name type="common">Orbweaver spider</name>
    <name type="synonym">Epeira ventricosa</name>
    <dbReference type="NCBI Taxonomy" id="182803"/>
    <lineage>
        <taxon>Eukaryota</taxon>
        <taxon>Metazoa</taxon>
        <taxon>Ecdysozoa</taxon>
        <taxon>Arthropoda</taxon>
        <taxon>Chelicerata</taxon>
        <taxon>Arachnida</taxon>
        <taxon>Araneae</taxon>
        <taxon>Araneomorphae</taxon>
        <taxon>Entelegynae</taxon>
        <taxon>Araneoidea</taxon>
        <taxon>Araneidae</taxon>
        <taxon>Araneus</taxon>
    </lineage>
</organism>
<dbReference type="EMBL" id="BGPR01002166">
    <property type="protein sequence ID" value="GBM68859.1"/>
    <property type="molecule type" value="Genomic_DNA"/>
</dbReference>
<dbReference type="Pfam" id="PF00078">
    <property type="entry name" value="RVT_1"/>
    <property type="match status" value="1"/>
</dbReference>
<evidence type="ECO:0000313" key="2">
    <source>
        <dbReference type="EMBL" id="GBM68859.1"/>
    </source>
</evidence>
<dbReference type="InterPro" id="IPR000477">
    <property type="entry name" value="RT_dom"/>
</dbReference>
<comment type="caution">
    <text evidence="2">The sequence shown here is derived from an EMBL/GenBank/DDBJ whole genome shotgun (WGS) entry which is preliminary data.</text>
</comment>
<protein>
    <recommendedName>
        <fullName evidence="1">Reverse transcriptase domain-containing protein</fullName>
    </recommendedName>
</protein>
<evidence type="ECO:0000259" key="1">
    <source>
        <dbReference type="PROSITE" id="PS50878"/>
    </source>
</evidence>
<gene>
    <name evidence="2" type="ORF">AVEN_261832_1</name>
</gene>
<feature type="domain" description="Reverse transcriptase" evidence="1">
    <location>
        <begin position="1"/>
        <end position="134"/>
    </location>
</feature>
<reference evidence="2 3" key="1">
    <citation type="journal article" date="2019" name="Sci. Rep.">
        <title>Orb-weaving spider Araneus ventricosus genome elucidates the spidroin gene catalogue.</title>
        <authorList>
            <person name="Kono N."/>
            <person name="Nakamura H."/>
            <person name="Ohtoshi R."/>
            <person name="Moran D.A.P."/>
            <person name="Shinohara A."/>
            <person name="Yoshida Y."/>
            <person name="Fujiwara M."/>
            <person name="Mori M."/>
            <person name="Tomita M."/>
            <person name="Arakawa K."/>
        </authorList>
    </citation>
    <scope>NUCLEOTIDE SEQUENCE [LARGE SCALE GENOMIC DNA]</scope>
</reference>
<keyword evidence="3" id="KW-1185">Reference proteome</keyword>
<dbReference type="PROSITE" id="PS50878">
    <property type="entry name" value="RT_POL"/>
    <property type="match status" value="1"/>
</dbReference>
<dbReference type="PANTHER" id="PTHR19446">
    <property type="entry name" value="REVERSE TRANSCRIPTASES"/>
    <property type="match status" value="1"/>
</dbReference>
<dbReference type="Proteomes" id="UP000499080">
    <property type="component" value="Unassembled WGS sequence"/>
</dbReference>
<name>A0A4Y2HUZ3_ARAVE</name>
<proteinExistence type="predicted"/>
<dbReference type="AlphaFoldDB" id="A0A4Y2HUZ3"/>
<evidence type="ECO:0000313" key="3">
    <source>
        <dbReference type="Proteomes" id="UP000499080"/>
    </source>
</evidence>
<accession>A0A4Y2HUZ3</accession>